<dbReference type="Proteomes" id="UP001596425">
    <property type="component" value="Unassembled WGS sequence"/>
</dbReference>
<evidence type="ECO:0008006" key="3">
    <source>
        <dbReference type="Google" id="ProtNLM"/>
    </source>
</evidence>
<proteinExistence type="predicted"/>
<dbReference type="EMBL" id="JBHSVR010000001">
    <property type="protein sequence ID" value="MFC6634530.1"/>
    <property type="molecule type" value="Genomic_DNA"/>
</dbReference>
<evidence type="ECO:0000313" key="2">
    <source>
        <dbReference type="Proteomes" id="UP001596425"/>
    </source>
</evidence>
<keyword evidence="2" id="KW-1185">Reference proteome</keyword>
<sequence>MNNKARLSVVITLALGASVATWRYLSPSSPDGAEKPLAALPAEAPDDALAIPDQQELASLLSDPRVQTYFQRQKDKQALSDYFSDEGGELTAEEVWQLIETIEREGRMMAYEAMALKLSWLERNSASKAGFDAAARELVEEYRQKSSQSTEEYNPYEDVPGFTEYKKAEKRIVREVQQMSTFPNGMSRQEYLRERLLEAREAAYGS</sequence>
<comment type="caution">
    <text evidence="1">The sequence shown here is derived from an EMBL/GenBank/DDBJ whole genome shotgun (WGS) entry which is preliminary data.</text>
</comment>
<reference evidence="2" key="1">
    <citation type="journal article" date="2019" name="Int. J. Syst. Evol. Microbiol.">
        <title>The Global Catalogue of Microorganisms (GCM) 10K type strain sequencing project: providing services to taxonomists for standard genome sequencing and annotation.</title>
        <authorList>
            <consortium name="The Broad Institute Genomics Platform"/>
            <consortium name="The Broad Institute Genome Sequencing Center for Infectious Disease"/>
            <person name="Wu L."/>
            <person name="Ma J."/>
        </authorList>
    </citation>
    <scope>NUCLEOTIDE SEQUENCE [LARGE SCALE GENOMIC DNA]</scope>
    <source>
        <strain evidence="2">CGMCC 1.13718</strain>
    </source>
</reference>
<organism evidence="1 2">
    <name type="scientific">Microbulbifer taiwanensis</name>
    <dbReference type="NCBI Taxonomy" id="986746"/>
    <lineage>
        <taxon>Bacteria</taxon>
        <taxon>Pseudomonadati</taxon>
        <taxon>Pseudomonadota</taxon>
        <taxon>Gammaproteobacteria</taxon>
        <taxon>Cellvibrionales</taxon>
        <taxon>Microbulbiferaceae</taxon>
        <taxon>Microbulbifer</taxon>
    </lineage>
</organism>
<evidence type="ECO:0000313" key="1">
    <source>
        <dbReference type="EMBL" id="MFC6634530.1"/>
    </source>
</evidence>
<gene>
    <name evidence="1" type="ORF">ACFQBM_14655</name>
</gene>
<dbReference type="RefSeq" id="WP_193194802.1">
    <property type="nucleotide sequence ID" value="NZ_JACZFR010000067.1"/>
</dbReference>
<protein>
    <recommendedName>
        <fullName evidence="3">Lipase modulator</fullName>
    </recommendedName>
</protein>
<name>A0ABW1YR49_9GAMM</name>
<accession>A0ABW1YR49</accession>